<dbReference type="GO" id="GO:0070566">
    <property type="term" value="F:adenylyltransferase activity"/>
    <property type="evidence" value="ECO:0007669"/>
    <property type="project" value="TreeGrafter"/>
</dbReference>
<dbReference type="Proteomes" id="UP000291259">
    <property type="component" value="Chromosome"/>
</dbReference>
<gene>
    <name evidence="3" type="ORF">ET445_16470</name>
</gene>
<keyword evidence="3" id="KW-0436">Ligase</keyword>
<dbReference type="Gene3D" id="3.30.300.30">
    <property type="match status" value="1"/>
</dbReference>
<dbReference type="EMBL" id="CP035491">
    <property type="protein sequence ID" value="QAY74691.1"/>
    <property type="molecule type" value="Genomic_DNA"/>
</dbReference>
<dbReference type="PROSITE" id="PS00455">
    <property type="entry name" value="AMP_BINDING"/>
    <property type="match status" value="1"/>
</dbReference>
<dbReference type="OrthoDB" id="3671040at2"/>
<dbReference type="Gene3D" id="3.40.50.12780">
    <property type="entry name" value="N-terminal domain of ligase-like"/>
    <property type="match status" value="1"/>
</dbReference>
<comment type="similarity">
    <text evidence="1">Belongs to the ATP-dependent AMP-binding enzyme family.</text>
</comment>
<sequence>MSEAPTTLFEALRNTAAEHGDTRGIKYFESLDDSISITYADLEREAKAVAASLADAGYGIGTNAVIALKAGLDWPGAVWGAIAAGVTFLPAPVAGYGSPANLIDGVAAVARSGEANLLIVDRETVQRLEGLADLGLPVLFIEDLREGDPDAWVDPGLTPDTIAYLLFTSGSTGDPKGVIATHRTVLTGALTNTDLFQVDDGALTVGWAPMHHIMGLATYVLLPAISGIDSIIMPTAVFQKRPLMWLQLMSKYKATQSAAGNFAFDLVTRLVTDEQLAELDLSSIRTLFSGSEPVRPETVRAFLAKFAPTGVTAKMIAPAMGMTEAGLITAKYPDDELVIRRFDPVSLEAGRLVPDDGPDSIEWVSCGRPNPHTTVKIVDPDTLTEVSDGVVGEIWVSSNMVSPGYFRRPDATAEAFDVKLPGDDKGYLRTGDLAAVLDGQLYVTGRLKEMLIIRGRNLYPMDIEAAARTVSPAVGIGAAFELTDRDAAVGIVTEIDREALDASGETLDGIADQVRRHLMDKFSLPYLAVALVEAGGLPRTPTGKVKRTPTRRQLEAGELPTAHTLGLARV</sequence>
<dbReference type="Pfam" id="PF00501">
    <property type="entry name" value="AMP-binding"/>
    <property type="match status" value="1"/>
</dbReference>
<dbReference type="RefSeq" id="WP_129192235.1">
    <property type="nucleotide sequence ID" value="NZ_CP035491.1"/>
</dbReference>
<dbReference type="AlphaFoldDB" id="A0A4V0YHH1"/>
<dbReference type="InterPro" id="IPR045851">
    <property type="entry name" value="AMP-bd_C_sf"/>
</dbReference>
<evidence type="ECO:0000256" key="1">
    <source>
        <dbReference type="ARBA" id="ARBA00006432"/>
    </source>
</evidence>
<protein>
    <submittedName>
        <fullName evidence="3">Fatty acyl-AMP ligase</fullName>
    </submittedName>
</protein>
<reference evidence="3 4" key="1">
    <citation type="submission" date="2019-01" db="EMBL/GenBank/DDBJ databases">
        <title>Genome sequencing of strain FW100M-8.</title>
        <authorList>
            <person name="Heo J."/>
            <person name="Kim S.-J."/>
            <person name="Kim J.-S."/>
            <person name="Hong S.-B."/>
            <person name="Kwon S.-W."/>
        </authorList>
    </citation>
    <scope>NUCLEOTIDE SEQUENCE [LARGE SCALE GENOMIC DNA]</scope>
    <source>
        <strain evidence="3 4">FW100M-8</strain>
    </source>
</reference>
<feature type="domain" description="AMP-dependent synthetase/ligase" evidence="2">
    <location>
        <begin position="13"/>
        <end position="406"/>
    </location>
</feature>
<evidence type="ECO:0000259" key="2">
    <source>
        <dbReference type="Pfam" id="PF00501"/>
    </source>
</evidence>
<organism evidence="3 4">
    <name type="scientific">Agromyces protaetiae</name>
    <dbReference type="NCBI Taxonomy" id="2509455"/>
    <lineage>
        <taxon>Bacteria</taxon>
        <taxon>Bacillati</taxon>
        <taxon>Actinomycetota</taxon>
        <taxon>Actinomycetes</taxon>
        <taxon>Micrococcales</taxon>
        <taxon>Microbacteriaceae</taxon>
        <taxon>Agromyces</taxon>
    </lineage>
</organism>
<dbReference type="GO" id="GO:0006633">
    <property type="term" value="P:fatty acid biosynthetic process"/>
    <property type="evidence" value="ECO:0007669"/>
    <property type="project" value="TreeGrafter"/>
</dbReference>
<accession>A0A4V0YHH1</accession>
<evidence type="ECO:0000313" key="3">
    <source>
        <dbReference type="EMBL" id="QAY74691.1"/>
    </source>
</evidence>
<proteinExistence type="inferred from homology"/>
<dbReference type="PANTHER" id="PTHR22754">
    <property type="entry name" value="DISCO-INTERACTING PROTEIN 2 DIP2 -RELATED"/>
    <property type="match status" value="1"/>
</dbReference>
<dbReference type="GO" id="GO:0016874">
    <property type="term" value="F:ligase activity"/>
    <property type="evidence" value="ECO:0007669"/>
    <property type="project" value="UniProtKB-KW"/>
</dbReference>
<dbReference type="PANTHER" id="PTHR22754:SF32">
    <property type="entry name" value="DISCO-INTERACTING PROTEIN 2"/>
    <property type="match status" value="1"/>
</dbReference>
<dbReference type="InterPro" id="IPR042099">
    <property type="entry name" value="ANL_N_sf"/>
</dbReference>
<evidence type="ECO:0000313" key="4">
    <source>
        <dbReference type="Proteomes" id="UP000291259"/>
    </source>
</evidence>
<dbReference type="SUPFAM" id="SSF56801">
    <property type="entry name" value="Acetyl-CoA synthetase-like"/>
    <property type="match status" value="1"/>
</dbReference>
<name>A0A4V0YHH1_9MICO</name>
<dbReference type="InterPro" id="IPR000873">
    <property type="entry name" value="AMP-dep_synth/lig_dom"/>
</dbReference>
<dbReference type="GO" id="GO:0005886">
    <property type="term" value="C:plasma membrane"/>
    <property type="evidence" value="ECO:0007669"/>
    <property type="project" value="TreeGrafter"/>
</dbReference>
<dbReference type="KEGG" id="agf:ET445_16470"/>
<dbReference type="InterPro" id="IPR020845">
    <property type="entry name" value="AMP-binding_CS"/>
</dbReference>
<keyword evidence="4" id="KW-1185">Reference proteome</keyword>